<evidence type="ECO:0000313" key="4">
    <source>
        <dbReference type="Proteomes" id="UP000552097"/>
    </source>
</evidence>
<organism evidence="3 4">
    <name type="scientific">Saccharothrix ecbatanensis</name>
    <dbReference type="NCBI Taxonomy" id="1105145"/>
    <lineage>
        <taxon>Bacteria</taxon>
        <taxon>Bacillati</taxon>
        <taxon>Actinomycetota</taxon>
        <taxon>Actinomycetes</taxon>
        <taxon>Pseudonocardiales</taxon>
        <taxon>Pseudonocardiaceae</taxon>
        <taxon>Saccharothrix</taxon>
    </lineage>
</organism>
<dbReference type="Pfam" id="PF00561">
    <property type="entry name" value="Abhydrolase_1"/>
    <property type="match status" value="1"/>
</dbReference>
<reference evidence="3 4" key="1">
    <citation type="submission" date="2020-08" db="EMBL/GenBank/DDBJ databases">
        <title>Sequencing the genomes of 1000 actinobacteria strains.</title>
        <authorList>
            <person name="Klenk H.-P."/>
        </authorList>
    </citation>
    <scope>NUCLEOTIDE SEQUENCE [LARGE SCALE GENOMIC DNA]</scope>
    <source>
        <strain evidence="3 4">DSM 45486</strain>
    </source>
</reference>
<dbReference type="PANTHER" id="PTHR43329">
    <property type="entry name" value="EPOXIDE HYDROLASE"/>
    <property type="match status" value="1"/>
</dbReference>
<dbReference type="Proteomes" id="UP000552097">
    <property type="component" value="Unassembled WGS sequence"/>
</dbReference>
<accession>A0A7W9M026</accession>
<dbReference type="InterPro" id="IPR000073">
    <property type="entry name" value="AB_hydrolase_1"/>
</dbReference>
<dbReference type="InterPro" id="IPR000639">
    <property type="entry name" value="Epox_hydrolase-like"/>
</dbReference>
<dbReference type="PRINTS" id="PR00111">
    <property type="entry name" value="ABHYDROLASE"/>
</dbReference>
<dbReference type="InterPro" id="IPR029058">
    <property type="entry name" value="AB_hydrolase_fold"/>
</dbReference>
<proteinExistence type="predicted"/>
<keyword evidence="1" id="KW-0378">Hydrolase</keyword>
<evidence type="ECO:0000256" key="1">
    <source>
        <dbReference type="ARBA" id="ARBA00022801"/>
    </source>
</evidence>
<feature type="domain" description="AB hydrolase-1" evidence="2">
    <location>
        <begin position="29"/>
        <end position="266"/>
    </location>
</feature>
<dbReference type="SUPFAM" id="SSF53474">
    <property type="entry name" value="alpha/beta-Hydrolases"/>
    <property type="match status" value="1"/>
</dbReference>
<evidence type="ECO:0000259" key="2">
    <source>
        <dbReference type="Pfam" id="PF00561"/>
    </source>
</evidence>
<dbReference type="RefSeq" id="WP_184919278.1">
    <property type="nucleotide sequence ID" value="NZ_JACHMO010000001.1"/>
</dbReference>
<dbReference type="PRINTS" id="PR00412">
    <property type="entry name" value="EPOXHYDRLASE"/>
</dbReference>
<dbReference type="AlphaFoldDB" id="A0A7W9M026"/>
<gene>
    <name evidence="3" type="ORF">F4560_002293</name>
</gene>
<dbReference type="EMBL" id="JACHMO010000001">
    <property type="protein sequence ID" value="MBB5802525.1"/>
    <property type="molecule type" value="Genomic_DNA"/>
</dbReference>
<sequence>MSANNSLINARAQVNGVEIAYVDQGEGDPVLLLHGFPDSHYLWRHQIPMLVDAGFRVIAPDLRGFGESSKPQEIDAYSMRNIVNDVVALTMQLGIQKTHVVGHDWGAAVAWMYAFLMPRRVDHLAVLSVGHPGVFATQTVQQRAASWYMLLYQFPGVSEQLLRRNGWRLFKEIIGGEGDHQRYLRELAKPGALTAGLNWYRANRSPEAELRVEGNFPPVFAPTLGIWSSGDKALLEDGMVGSAKFVKGPWRYERVEDASHWIPLDQPELVGKLLLGFLGTEQPAAAAVSRRRRM</sequence>
<dbReference type="Gene3D" id="3.40.50.1820">
    <property type="entry name" value="alpha/beta hydrolase"/>
    <property type="match status" value="1"/>
</dbReference>
<keyword evidence="4" id="KW-1185">Reference proteome</keyword>
<name>A0A7W9M026_9PSEU</name>
<dbReference type="GO" id="GO:0016787">
    <property type="term" value="F:hydrolase activity"/>
    <property type="evidence" value="ECO:0007669"/>
    <property type="project" value="UniProtKB-KW"/>
</dbReference>
<comment type="caution">
    <text evidence="3">The sequence shown here is derived from an EMBL/GenBank/DDBJ whole genome shotgun (WGS) entry which is preliminary data.</text>
</comment>
<evidence type="ECO:0000313" key="3">
    <source>
        <dbReference type="EMBL" id="MBB5802525.1"/>
    </source>
</evidence>
<protein>
    <submittedName>
        <fullName evidence="3">Pimeloyl-ACP methyl ester carboxylesterase</fullName>
    </submittedName>
</protein>